<keyword evidence="12 16" id="KW-0249">Electron transport</keyword>
<dbReference type="Proteomes" id="UP000002192">
    <property type="component" value="Chromosome"/>
</dbReference>
<evidence type="ECO:0000256" key="3">
    <source>
        <dbReference type="ARBA" id="ARBA00005163"/>
    </source>
</evidence>
<comment type="pathway">
    <text evidence="3 16">Carbohydrate metabolism; tricarboxylic acid cycle.</text>
</comment>
<evidence type="ECO:0000256" key="11">
    <source>
        <dbReference type="ARBA" id="ARBA00022723"/>
    </source>
</evidence>
<evidence type="ECO:0000256" key="5">
    <source>
        <dbReference type="ARBA" id="ARBA00022448"/>
    </source>
</evidence>
<dbReference type="GO" id="GO:0020037">
    <property type="term" value="F:heme binding"/>
    <property type="evidence" value="ECO:0007669"/>
    <property type="project" value="InterPro"/>
</dbReference>
<evidence type="ECO:0000256" key="19">
    <source>
        <dbReference type="SAM" id="Phobius"/>
    </source>
</evidence>
<comment type="function">
    <text evidence="1 16">Membrane-anchoring subunit of succinate dehydrogenase (SDH).</text>
</comment>
<comment type="subcellular location">
    <subcellularLocation>
        <location evidence="2 16">Cell inner membrane</location>
        <topology evidence="2 16">Multi-pass membrane protein</topology>
    </subcellularLocation>
</comment>
<dbReference type="eggNOG" id="COG2142">
    <property type="taxonomic scope" value="Bacteria"/>
</dbReference>
<dbReference type="SUPFAM" id="SSF81343">
    <property type="entry name" value="Fumarate reductase respiratory complex transmembrane subunits"/>
    <property type="match status" value="1"/>
</dbReference>
<evidence type="ECO:0000313" key="21">
    <source>
        <dbReference type="Proteomes" id="UP000002192"/>
    </source>
</evidence>
<feature type="binding site" evidence="17">
    <location>
        <position position="83"/>
    </location>
    <ligand>
        <name>a ubiquinone</name>
        <dbReference type="ChEBI" id="CHEBI:16389"/>
    </ligand>
</feature>
<dbReference type="PIRSF" id="PIRSF000169">
    <property type="entry name" value="SDH_D"/>
    <property type="match status" value="1"/>
</dbReference>
<sequence length="115" mass="13892">MESMKLNHKYYGVYEWLIVRISAILTILYSVYLFNFINIDDNFSYEKWCIFFYDKKIKIFNTIVLLMLLKHTWIGMRHILEDYISSIILRRLSIGLIHIILYVYLLFGIAVVWGI</sequence>
<dbReference type="InterPro" id="IPR000701">
    <property type="entry name" value="SuccDH_FuR_B_TM-su"/>
</dbReference>
<keyword evidence="14 18" id="KW-0408">Iron</keyword>
<keyword evidence="11 18" id="KW-0479">Metal-binding</keyword>
<dbReference type="KEGG" id="bfl:Bfl328"/>
<keyword evidence="21" id="KW-1185">Reference proteome</keyword>
<dbReference type="InterPro" id="IPR014312">
    <property type="entry name" value="Succ_DH_anchor"/>
</dbReference>
<dbReference type="CDD" id="cd03494">
    <property type="entry name" value="SQR_TypeC_SdhD"/>
    <property type="match status" value="1"/>
</dbReference>
<dbReference type="PANTHER" id="PTHR38689:SF1">
    <property type="entry name" value="SUCCINATE DEHYDROGENASE HYDROPHOBIC MEMBRANE ANCHOR SUBUNIT"/>
    <property type="match status" value="1"/>
</dbReference>
<reference evidence="20 21" key="1">
    <citation type="journal article" date="2003" name="Proc. Natl. Acad. Sci. U.S.A.">
        <title>The genome sequence of Blochmannia floridanus: comparative analysis of reduced genomes.</title>
        <authorList>
            <person name="Gil R."/>
            <person name="Silva F.J."/>
            <person name="Zientz E."/>
            <person name="Delmotte F."/>
            <person name="Gonzalez-Candelas F."/>
            <person name="Latorre A."/>
            <person name="Rausell C."/>
            <person name="Kramerbeek J."/>
            <person name="Gadau J."/>
            <person name="Hoelldobler B."/>
            <person name="van Ham R.C.H.J."/>
            <person name="Gross R."/>
            <person name="Moya A."/>
        </authorList>
    </citation>
    <scope>NUCLEOTIDE SEQUENCE [LARGE SCALE GENOMIC DNA]</scope>
</reference>
<feature type="binding site" description="axial binding residue" evidence="18">
    <location>
        <position position="71"/>
    </location>
    <ligand>
        <name>heme</name>
        <dbReference type="ChEBI" id="CHEBI:30413"/>
        <note>ligand shared with second transmembrane subunit</note>
    </ligand>
    <ligandPart>
        <name>Fe</name>
        <dbReference type="ChEBI" id="CHEBI:18248"/>
    </ligandPart>
</feature>
<evidence type="ECO:0000256" key="2">
    <source>
        <dbReference type="ARBA" id="ARBA00004429"/>
    </source>
</evidence>
<keyword evidence="6 16" id="KW-1003">Cell membrane</keyword>
<keyword evidence="15 16" id="KW-0472">Membrane</keyword>
<dbReference type="GO" id="GO:0017004">
    <property type="term" value="P:cytochrome complex assembly"/>
    <property type="evidence" value="ECO:0007669"/>
    <property type="project" value="TreeGrafter"/>
</dbReference>
<evidence type="ECO:0000256" key="7">
    <source>
        <dbReference type="ARBA" id="ARBA00022519"/>
    </source>
</evidence>
<dbReference type="EMBL" id="BX248583">
    <property type="protein sequence ID" value="CAD83395.1"/>
    <property type="molecule type" value="Genomic_DNA"/>
</dbReference>
<proteinExistence type="predicted"/>
<dbReference type="AlphaFoldDB" id="Q7VR94"/>
<comment type="cofactor">
    <cofactor evidence="18">
        <name>heme</name>
        <dbReference type="ChEBI" id="CHEBI:30413"/>
    </cofactor>
    <text evidence="18">The heme is bound between the two transmembrane subunits.</text>
</comment>
<dbReference type="UniPathway" id="UPA00223"/>
<keyword evidence="10 19" id="KW-0812">Transmembrane</keyword>
<accession>Q7VR94</accession>
<dbReference type="GO" id="GO:0006099">
    <property type="term" value="P:tricarboxylic acid cycle"/>
    <property type="evidence" value="ECO:0007669"/>
    <property type="project" value="UniProtKB-UniRule"/>
</dbReference>
<evidence type="ECO:0000256" key="13">
    <source>
        <dbReference type="ARBA" id="ARBA00022989"/>
    </source>
</evidence>
<dbReference type="STRING" id="203907.Bfl328"/>
<dbReference type="PANTHER" id="PTHR38689">
    <property type="entry name" value="SUCCINATE DEHYDROGENASE HYDROPHOBIC MEMBRANE ANCHOR SUBUNIT"/>
    <property type="match status" value="1"/>
</dbReference>
<evidence type="ECO:0000256" key="12">
    <source>
        <dbReference type="ARBA" id="ARBA00022982"/>
    </source>
</evidence>
<evidence type="ECO:0000313" key="20">
    <source>
        <dbReference type="EMBL" id="CAD83395.1"/>
    </source>
</evidence>
<dbReference type="GO" id="GO:0005886">
    <property type="term" value="C:plasma membrane"/>
    <property type="evidence" value="ECO:0007669"/>
    <property type="project" value="UniProtKB-SubCell"/>
</dbReference>
<dbReference type="HOGENOM" id="CLU_151315_2_0_6"/>
<name>Q7VR94_BLOFL</name>
<evidence type="ECO:0000256" key="18">
    <source>
        <dbReference type="PIRSR" id="PIRSR000169-2"/>
    </source>
</evidence>
<feature type="transmembrane region" description="Helical" evidence="19">
    <location>
        <begin position="12"/>
        <end position="39"/>
    </location>
</feature>
<protein>
    <recommendedName>
        <fullName evidence="4 16">Succinate dehydrogenase hydrophobic membrane anchor subunit</fullName>
    </recommendedName>
</protein>
<evidence type="ECO:0000256" key="9">
    <source>
        <dbReference type="ARBA" id="ARBA00022617"/>
    </source>
</evidence>
<dbReference type="GO" id="GO:0016491">
    <property type="term" value="F:oxidoreductase activity"/>
    <property type="evidence" value="ECO:0007669"/>
    <property type="project" value="UniProtKB-KW"/>
</dbReference>
<keyword evidence="20" id="KW-0560">Oxidoreductase</keyword>
<evidence type="ECO:0000256" key="10">
    <source>
        <dbReference type="ARBA" id="ARBA00022692"/>
    </source>
</evidence>
<gene>
    <name evidence="20" type="primary">sdhD</name>
    <name evidence="20" type="ordered locus">Bfl328</name>
</gene>
<evidence type="ECO:0000256" key="14">
    <source>
        <dbReference type="ARBA" id="ARBA00023004"/>
    </source>
</evidence>
<evidence type="ECO:0000256" key="1">
    <source>
        <dbReference type="ARBA" id="ARBA00004050"/>
    </source>
</evidence>
<organism evidence="20 21">
    <name type="scientific">Blochmanniella floridana</name>
    <dbReference type="NCBI Taxonomy" id="203907"/>
    <lineage>
        <taxon>Bacteria</taxon>
        <taxon>Pseudomonadati</taxon>
        <taxon>Pseudomonadota</taxon>
        <taxon>Gammaproteobacteria</taxon>
        <taxon>Enterobacterales</taxon>
        <taxon>Enterobacteriaceae</taxon>
        <taxon>ant endosymbionts</taxon>
        <taxon>Candidatus Blochmanniella</taxon>
    </lineage>
</organism>
<evidence type="ECO:0000256" key="6">
    <source>
        <dbReference type="ARBA" id="ARBA00022475"/>
    </source>
</evidence>
<keyword evidence="9 18" id="KW-0349">Heme</keyword>
<dbReference type="NCBIfam" id="TIGR02968">
    <property type="entry name" value="succ_dehyd_anc"/>
    <property type="match status" value="1"/>
</dbReference>
<feature type="transmembrane region" description="Helical" evidence="19">
    <location>
        <begin position="59"/>
        <end position="80"/>
    </location>
</feature>
<dbReference type="OrthoDB" id="5612767at2"/>
<keyword evidence="7 16" id="KW-0997">Cell inner membrane</keyword>
<evidence type="ECO:0000256" key="17">
    <source>
        <dbReference type="PIRSR" id="PIRSR000169-1"/>
    </source>
</evidence>
<keyword evidence="8 16" id="KW-0816">Tricarboxylic acid cycle</keyword>
<dbReference type="Gene3D" id="1.20.1300.10">
    <property type="entry name" value="Fumarate reductase/succinate dehydrogenase, transmembrane subunit"/>
    <property type="match status" value="1"/>
</dbReference>
<evidence type="ECO:0000256" key="15">
    <source>
        <dbReference type="ARBA" id="ARBA00023136"/>
    </source>
</evidence>
<dbReference type="GO" id="GO:0009055">
    <property type="term" value="F:electron transfer activity"/>
    <property type="evidence" value="ECO:0007669"/>
    <property type="project" value="TreeGrafter"/>
</dbReference>
<feature type="transmembrane region" description="Helical" evidence="19">
    <location>
        <begin position="92"/>
        <end position="113"/>
    </location>
</feature>
<evidence type="ECO:0000256" key="8">
    <source>
        <dbReference type="ARBA" id="ARBA00022532"/>
    </source>
</evidence>
<keyword evidence="13 19" id="KW-1133">Transmembrane helix</keyword>
<keyword evidence="5 16" id="KW-0813">Transport</keyword>
<evidence type="ECO:0000256" key="4">
    <source>
        <dbReference type="ARBA" id="ARBA00019425"/>
    </source>
</evidence>
<evidence type="ECO:0000256" key="16">
    <source>
        <dbReference type="PIRNR" id="PIRNR000169"/>
    </source>
</evidence>
<dbReference type="InterPro" id="IPR034804">
    <property type="entry name" value="SQR/QFR_C/D"/>
</dbReference>
<dbReference type="GO" id="GO:0046872">
    <property type="term" value="F:metal ion binding"/>
    <property type="evidence" value="ECO:0007669"/>
    <property type="project" value="UniProtKB-KW"/>
</dbReference>
<dbReference type="Pfam" id="PF01127">
    <property type="entry name" value="Sdh_cyt"/>
    <property type="match status" value="1"/>
</dbReference>